<gene>
    <name evidence="1" type="ORF">TM448A06729_0004</name>
    <name evidence="2" type="ORF">TM448B04590_0007</name>
</gene>
<dbReference type="EMBL" id="MT144566">
    <property type="protein sequence ID" value="QJA55087.1"/>
    <property type="molecule type" value="Genomic_DNA"/>
</dbReference>
<proteinExistence type="predicted"/>
<evidence type="ECO:0000313" key="2">
    <source>
        <dbReference type="EMBL" id="QJI03498.1"/>
    </source>
</evidence>
<evidence type="ECO:0000313" key="1">
    <source>
        <dbReference type="EMBL" id="QJA55087.1"/>
    </source>
</evidence>
<dbReference type="EMBL" id="MT145093">
    <property type="protein sequence ID" value="QJI03498.1"/>
    <property type="molecule type" value="Genomic_DNA"/>
</dbReference>
<sequence>MTLKEAIKLQDELLGLLPEVGFNKYIASVRLGIEAMEAITAVRIFLHDHLLMTLPGETED</sequence>
<name>A0A6H2A661_9ZZZZ</name>
<dbReference type="AlphaFoldDB" id="A0A6H2A661"/>
<reference evidence="1" key="1">
    <citation type="submission" date="2020-03" db="EMBL/GenBank/DDBJ databases">
        <title>The deep terrestrial virosphere.</title>
        <authorList>
            <person name="Holmfeldt K."/>
            <person name="Nilsson E."/>
            <person name="Simone D."/>
            <person name="Lopez-Fernandez M."/>
            <person name="Wu X."/>
            <person name="de Brujin I."/>
            <person name="Lundin D."/>
            <person name="Andersson A."/>
            <person name="Bertilsson S."/>
            <person name="Dopson M."/>
        </authorList>
    </citation>
    <scope>NUCLEOTIDE SEQUENCE</scope>
    <source>
        <strain evidence="1">TM448A06729</strain>
        <strain evidence="2">TM448B04590</strain>
    </source>
</reference>
<organism evidence="1">
    <name type="scientific">viral metagenome</name>
    <dbReference type="NCBI Taxonomy" id="1070528"/>
    <lineage>
        <taxon>unclassified sequences</taxon>
        <taxon>metagenomes</taxon>
        <taxon>organismal metagenomes</taxon>
    </lineage>
</organism>
<protein>
    <submittedName>
        <fullName evidence="1">Uncharacterized protein</fullName>
    </submittedName>
</protein>
<accession>A0A6H2A661</accession>